<proteinExistence type="predicted"/>
<comment type="caution">
    <text evidence="2">The sequence shown here is derived from an EMBL/GenBank/DDBJ whole genome shotgun (WGS) entry which is preliminary data.</text>
</comment>
<feature type="chain" id="PRO_5043038483" evidence="1">
    <location>
        <begin position="18"/>
        <end position="210"/>
    </location>
</feature>
<dbReference type="Proteomes" id="UP001301958">
    <property type="component" value="Unassembled WGS sequence"/>
</dbReference>
<gene>
    <name evidence="2" type="ORF">QBC38DRAFT_505153</name>
</gene>
<evidence type="ECO:0000313" key="2">
    <source>
        <dbReference type="EMBL" id="KAK4221119.1"/>
    </source>
</evidence>
<evidence type="ECO:0000313" key="3">
    <source>
        <dbReference type="Proteomes" id="UP001301958"/>
    </source>
</evidence>
<dbReference type="EMBL" id="MU865583">
    <property type="protein sequence ID" value="KAK4221119.1"/>
    <property type="molecule type" value="Genomic_DNA"/>
</dbReference>
<organism evidence="2 3">
    <name type="scientific">Podospora fimiseda</name>
    <dbReference type="NCBI Taxonomy" id="252190"/>
    <lineage>
        <taxon>Eukaryota</taxon>
        <taxon>Fungi</taxon>
        <taxon>Dikarya</taxon>
        <taxon>Ascomycota</taxon>
        <taxon>Pezizomycotina</taxon>
        <taxon>Sordariomycetes</taxon>
        <taxon>Sordariomycetidae</taxon>
        <taxon>Sordariales</taxon>
        <taxon>Podosporaceae</taxon>
        <taxon>Podospora</taxon>
    </lineage>
</organism>
<feature type="signal peptide" evidence="1">
    <location>
        <begin position="1"/>
        <end position="17"/>
    </location>
</feature>
<reference evidence="2" key="1">
    <citation type="journal article" date="2023" name="Mol. Phylogenet. Evol.">
        <title>Genome-scale phylogeny and comparative genomics of the fungal order Sordariales.</title>
        <authorList>
            <person name="Hensen N."/>
            <person name="Bonometti L."/>
            <person name="Westerberg I."/>
            <person name="Brannstrom I.O."/>
            <person name="Guillou S."/>
            <person name="Cros-Aarteil S."/>
            <person name="Calhoun S."/>
            <person name="Haridas S."/>
            <person name="Kuo A."/>
            <person name="Mondo S."/>
            <person name="Pangilinan J."/>
            <person name="Riley R."/>
            <person name="LaButti K."/>
            <person name="Andreopoulos B."/>
            <person name="Lipzen A."/>
            <person name="Chen C."/>
            <person name="Yan M."/>
            <person name="Daum C."/>
            <person name="Ng V."/>
            <person name="Clum A."/>
            <person name="Steindorff A."/>
            <person name="Ohm R.A."/>
            <person name="Martin F."/>
            <person name="Silar P."/>
            <person name="Natvig D.O."/>
            <person name="Lalanne C."/>
            <person name="Gautier V."/>
            <person name="Ament-Velasquez S.L."/>
            <person name="Kruys A."/>
            <person name="Hutchinson M.I."/>
            <person name="Powell A.J."/>
            <person name="Barry K."/>
            <person name="Miller A.N."/>
            <person name="Grigoriev I.V."/>
            <person name="Debuchy R."/>
            <person name="Gladieux P."/>
            <person name="Hiltunen Thoren M."/>
            <person name="Johannesson H."/>
        </authorList>
    </citation>
    <scope>NUCLEOTIDE SEQUENCE</scope>
    <source>
        <strain evidence="2">CBS 990.96</strain>
    </source>
</reference>
<dbReference type="AlphaFoldDB" id="A0AAN6YKT1"/>
<accession>A0AAN6YKT1</accession>
<reference evidence="2" key="2">
    <citation type="submission" date="2023-05" db="EMBL/GenBank/DDBJ databases">
        <authorList>
            <consortium name="Lawrence Berkeley National Laboratory"/>
            <person name="Steindorff A."/>
            <person name="Hensen N."/>
            <person name="Bonometti L."/>
            <person name="Westerberg I."/>
            <person name="Brannstrom I.O."/>
            <person name="Guillou S."/>
            <person name="Cros-Aarteil S."/>
            <person name="Calhoun S."/>
            <person name="Haridas S."/>
            <person name="Kuo A."/>
            <person name="Mondo S."/>
            <person name="Pangilinan J."/>
            <person name="Riley R."/>
            <person name="Labutti K."/>
            <person name="Andreopoulos B."/>
            <person name="Lipzen A."/>
            <person name="Chen C."/>
            <person name="Yanf M."/>
            <person name="Daum C."/>
            <person name="Ng V."/>
            <person name="Clum A."/>
            <person name="Ohm R."/>
            <person name="Martin F."/>
            <person name="Silar P."/>
            <person name="Natvig D."/>
            <person name="Lalanne C."/>
            <person name="Gautier V."/>
            <person name="Ament-Velasquez S.L."/>
            <person name="Kruys A."/>
            <person name="Hutchinson M.I."/>
            <person name="Powell A.J."/>
            <person name="Barry K."/>
            <person name="Miller A.N."/>
            <person name="Grigoriev I.V."/>
            <person name="Debuchy R."/>
            <person name="Gladieux P."/>
            <person name="Thoren M.H."/>
            <person name="Johannesson H."/>
        </authorList>
    </citation>
    <scope>NUCLEOTIDE SEQUENCE</scope>
    <source>
        <strain evidence="2">CBS 990.96</strain>
    </source>
</reference>
<keyword evidence="1" id="KW-0732">Signal</keyword>
<name>A0AAN6YKT1_9PEZI</name>
<sequence length="210" mass="22423">MFAQLFTVLDALTLVTAATRCDSSDSTPTIAGNLIATPDTVMQHCGNVRELFSLRGTVGGLVDPKNVNIDLLRTPSQSISAVVDTCNFTFWLMDPGTYYPGEVSIDTIVWLLDGFVRKVDGGQDKVVVEGKGHLGCAGGIEWDIQPTLRVSNATAVEKVKRDDERIGYNGPGAGSLQLPLGLMVMVMGVVGMIGFGKGGDTTWWAKVEAK</sequence>
<keyword evidence="3" id="KW-1185">Reference proteome</keyword>
<evidence type="ECO:0000256" key="1">
    <source>
        <dbReference type="SAM" id="SignalP"/>
    </source>
</evidence>
<protein>
    <submittedName>
        <fullName evidence="2">Uncharacterized protein</fullName>
    </submittedName>
</protein>